<keyword evidence="2" id="KW-0812">Transmembrane</keyword>
<feature type="transmembrane region" description="Helical" evidence="2">
    <location>
        <begin position="79"/>
        <end position="102"/>
    </location>
</feature>
<protein>
    <submittedName>
        <fullName evidence="3">Uncharacterized protein</fullName>
    </submittedName>
</protein>
<reference evidence="3" key="1">
    <citation type="submission" date="2022-10" db="EMBL/GenBank/DDBJ databases">
        <title>Tapping the CABI collections for fungal endophytes: first genome assemblies for Collariella, Neodidymelliopsis, Ascochyta clinopodiicola, Didymella pomorum, Didymosphaeria variabile, Neocosmospora piperis and Neocucurbitaria cava.</title>
        <authorList>
            <person name="Hill R."/>
        </authorList>
    </citation>
    <scope>NUCLEOTIDE SEQUENCE</scope>
    <source>
        <strain evidence="3">IMI 356814</strain>
    </source>
</reference>
<organism evidence="3 4">
    <name type="scientific">Neocucurbitaria cava</name>
    <dbReference type="NCBI Taxonomy" id="798079"/>
    <lineage>
        <taxon>Eukaryota</taxon>
        <taxon>Fungi</taxon>
        <taxon>Dikarya</taxon>
        <taxon>Ascomycota</taxon>
        <taxon>Pezizomycotina</taxon>
        <taxon>Dothideomycetes</taxon>
        <taxon>Pleosporomycetidae</taxon>
        <taxon>Pleosporales</taxon>
        <taxon>Pleosporineae</taxon>
        <taxon>Cucurbitariaceae</taxon>
        <taxon>Neocucurbitaria</taxon>
    </lineage>
</organism>
<evidence type="ECO:0000313" key="4">
    <source>
        <dbReference type="Proteomes" id="UP001140560"/>
    </source>
</evidence>
<gene>
    <name evidence="3" type="ORF">N0V83_010094</name>
</gene>
<keyword evidence="2" id="KW-0472">Membrane</keyword>
<comment type="caution">
    <text evidence="3">The sequence shown here is derived from an EMBL/GenBank/DDBJ whole genome shotgun (WGS) entry which is preliminary data.</text>
</comment>
<dbReference type="OrthoDB" id="3692311at2759"/>
<sequence length="372" mass="41158">MHRTPRFTRSRSWIGKERPLSRYQTLDNSEGGQELDNLDNTHGTGTDGTTTTTARSEIRVHDWPTAPLPLQRVSKVDRFCAILLLLFPIPFIVLVITATALNNKPLSEGGEDVFRLMRLGPTVYPLVFASVAGATLRTIALWKAERGTTVGTLEKLLGSHTFVHAIENAVALRSLNVLTLSLLALWALSPIGGQGSLRLMYEANSTQITEGVPMVYTKPDLTVPHIRDASTETWAGIVPRFEIDHIISASLTVSDAWRNNSVDPWGRPKIPVLKDIRDMVADNDHDWVDITPGVDTNFASLVGVGIPGFNTTLTQGETLNFTAPFEYLDSSYIAIVSVKFNRSSHYAAVPEAKQDWWHRTHQFLSIGNFTEG</sequence>
<keyword evidence="2" id="KW-1133">Transmembrane helix</keyword>
<proteinExistence type="predicted"/>
<evidence type="ECO:0000256" key="1">
    <source>
        <dbReference type="SAM" id="MobiDB-lite"/>
    </source>
</evidence>
<feature type="transmembrane region" description="Helical" evidence="2">
    <location>
        <begin position="122"/>
        <end position="142"/>
    </location>
</feature>
<dbReference type="EMBL" id="JAPEUY010000020">
    <property type="protein sequence ID" value="KAJ4362977.1"/>
    <property type="molecule type" value="Genomic_DNA"/>
</dbReference>
<dbReference type="Proteomes" id="UP001140560">
    <property type="component" value="Unassembled WGS sequence"/>
</dbReference>
<evidence type="ECO:0000313" key="3">
    <source>
        <dbReference type="EMBL" id="KAJ4362977.1"/>
    </source>
</evidence>
<keyword evidence="4" id="KW-1185">Reference proteome</keyword>
<feature type="compositionally biased region" description="Low complexity" evidence="1">
    <location>
        <begin position="41"/>
        <end position="53"/>
    </location>
</feature>
<evidence type="ECO:0000256" key="2">
    <source>
        <dbReference type="SAM" id="Phobius"/>
    </source>
</evidence>
<feature type="region of interest" description="Disordered" evidence="1">
    <location>
        <begin position="26"/>
        <end position="56"/>
    </location>
</feature>
<name>A0A9W8Y089_9PLEO</name>
<accession>A0A9W8Y089</accession>
<dbReference type="AlphaFoldDB" id="A0A9W8Y089"/>